<protein>
    <submittedName>
        <fullName evidence="4">Calumenin</fullName>
    </submittedName>
</protein>
<dbReference type="EMBL" id="CM017885">
    <property type="protein sequence ID" value="KAG1367633.1"/>
    <property type="molecule type" value="Genomic_DNA"/>
</dbReference>
<dbReference type="PROSITE" id="PS00018">
    <property type="entry name" value="EF_HAND_1"/>
    <property type="match status" value="5"/>
</dbReference>
<keyword evidence="2" id="KW-1133">Transmembrane helix</keyword>
<feature type="domain" description="EF-hand" evidence="3">
    <location>
        <begin position="243"/>
        <end position="273"/>
    </location>
</feature>
<dbReference type="OrthoDB" id="293868at2759"/>
<feature type="domain" description="EF-hand" evidence="3">
    <location>
        <begin position="320"/>
        <end position="355"/>
    </location>
</feature>
<dbReference type="PANTHER" id="PTHR10827:SF101">
    <property type="entry name" value="CALCIUM-BINDING EF HAND FAMILY PROTEIN"/>
    <property type="match status" value="1"/>
</dbReference>
<name>A0A8K0NBW7_COCNU</name>
<keyword evidence="5" id="KW-1185">Reference proteome</keyword>
<evidence type="ECO:0000256" key="2">
    <source>
        <dbReference type="SAM" id="Phobius"/>
    </source>
</evidence>
<dbReference type="InterPro" id="IPR057020">
    <property type="entry name" value="EF-hand_FSTL1"/>
</dbReference>
<dbReference type="InterPro" id="IPR002048">
    <property type="entry name" value="EF_hand_dom"/>
</dbReference>
<dbReference type="AlphaFoldDB" id="A0A8K0NBW7"/>
<dbReference type="Pfam" id="PF13499">
    <property type="entry name" value="EF-hand_7"/>
    <property type="match status" value="1"/>
</dbReference>
<sequence length="370" mass="43454">MGKSSLVIIIYTTLALLLLVLIVSLFSPTNLHHRHRPHRRLILRPNSSTAGDRHHPPIPFDPLISDIEIRREDKQWEREHVSIPHHDGQGEAEPEWEDFMNAEDYINDDGRFNITNRIILLFPKIDVSPGDGFVSSDELVEWNLQQATRETMHRTQRDMELHDKNHDGFVSFHEYEGPAWDRHSDDKTSSGNDMGWWKKDHFNASDVDGDGLLNLTEFNEFVIYSHFLHPADSNNPKLIRWLCKEEIRERDKDKDGKLSFEEYFHGLFDAIQDYDEFYNHSDSSMEKKLFMQLDRDNDGFLSDDEVKAVIGILHPSEHYYAKQQADYVVSQADSDKDGRLSLREMIEHPYVFYSAIFSDEEDDDYHDEFR</sequence>
<evidence type="ECO:0000313" key="5">
    <source>
        <dbReference type="Proteomes" id="UP000797356"/>
    </source>
</evidence>
<dbReference type="GO" id="GO:0005509">
    <property type="term" value="F:calcium ion binding"/>
    <property type="evidence" value="ECO:0007669"/>
    <property type="project" value="InterPro"/>
</dbReference>
<reference evidence="4" key="1">
    <citation type="journal article" date="2017" name="Gigascience">
        <title>The genome draft of coconut (Cocos nucifera).</title>
        <authorList>
            <person name="Xiao Y."/>
            <person name="Xu P."/>
            <person name="Fan H."/>
            <person name="Baudouin L."/>
            <person name="Xia W."/>
            <person name="Bocs S."/>
            <person name="Xu J."/>
            <person name="Li Q."/>
            <person name="Guo A."/>
            <person name="Zhou L."/>
            <person name="Li J."/>
            <person name="Wu Y."/>
            <person name="Ma Z."/>
            <person name="Armero A."/>
            <person name="Issali A.E."/>
            <person name="Liu N."/>
            <person name="Peng M."/>
            <person name="Yang Y."/>
        </authorList>
    </citation>
    <scope>NUCLEOTIDE SEQUENCE</scope>
    <source>
        <tissue evidence="4">Spear leaf of Hainan Tall coconut</tissue>
    </source>
</reference>
<feature type="domain" description="EF-hand" evidence="3">
    <location>
        <begin position="199"/>
        <end position="228"/>
    </location>
</feature>
<dbReference type="Gene3D" id="1.10.238.10">
    <property type="entry name" value="EF-hand"/>
    <property type="match status" value="3"/>
</dbReference>
<dbReference type="InterPro" id="IPR011992">
    <property type="entry name" value="EF-hand-dom_pair"/>
</dbReference>
<gene>
    <name evidence="4" type="ORF">COCNU_14G001010</name>
</gene>
<feature type="transmembrane region" description="Helical" evidence="2">
    <location>
        <begin position="6"/>
        <end position="26"/>
    </location>
</feature>
<organism evidence="4 5">
    <name type="scientific">Cocos nucifera</name>
    <name type="common">Coconut palm</name>
    <dbReference type="NCBI Taxonomy" id="13894"/>
    <lineage>
        <taxon>Eukaryota</taxon>
        <taxon>Viridiplantae</taxon>
        <taxon>Streptophyta</taxon>
        <taxon>Embryophyta</taxon>
        <taxon>Tracheophyta</taxon>
        <taxon>Spermatophyta</taxon>
        <taxon>Magnoliopsida</taxon>
        <taxon>Liliopsida</taxon>
        <taxon>Arecaceae</taxon>
        <taxon>Arecoideae</taxon>
        <taxon>Cocoseae</taxon>
        <taxon>Attaleinae</taxon>
        <taxon>Cocos</taxon>
    </lineage>
</organism>
<dbReference type="GO" id="GO:0005783">
    <property type="term" value="C:endoplasmic reticulum"/>
    <property type="evidence" value="ECO:0007669"/>
    <property type="project" value="TreeGrafter"/>
</dbReference>
<dbReference type="Proteomes" id="UP000797356">
    <property type="component" value="Chromosome 14"/>
</dbReference>
<dbReference type="SUPFAM" id="SSF47473">
    <property type="entry name" value="EF-hand"/>
    <property type="match status" value="2"/>
</dbReference>
<feature type="domain" description="EF-hand" evidence="3">
    <location>
        <begin position="281"/>
        <end position="316"/>
    </location>
</feature>
<dbReference type="PANTHER" id="PTHR10827">
    <property type="entry name" value="RETICULOCALBIN"/>
    <property type="match status" value="1"/>
</dbReference>
<proteinExistence type="predicted"/>
<dbReference type="FunFam" id="1.10.238.10:FF:000328">
    <property type="entry name" value="Calcium-binding EF hand family protein"/>
    <property type="match status" value="1"/>
</dbReference>
<dbReference type="PROSITE" id="PS50222">
    <property type="entry name" value="EF_HAND_2"/>
    <property type="match status" value="4"/>
</dbReference>
<dbReference type="Pfam" id="PF23564">
    <property type="entry name" value="EF-hand_FSTL1"/>
    <property type="match status" value="1"/>
</dbReference>
<evidence type="ECO:0000313" key="4">
    <source>
        <dbReference type="EMBL" id="KAG1367633.1"/>
    </source>
</evidence>
<evidence type="ECO:0000259" key="3">
    <source>
        <dbReference type="PROSITE" id="PS50222"/>
    </source>
</evidence>
<comment type="caution">
    <text evidence="4">The sequence shown here is derived from an EMBL/GenBank/DDBJ whole genome shotgun (WGS) entry which is preliminary data.</text>
</comment>
<reference evidence="4" key="2">
    <citation type="submission" date="2019-07" db="EMBL/GenBank/DDBJ databases">
        <authorList>
            <person name="Yang Y."/>
            <person name="Bocs S."/>
            <person name="Baudouin L."/>
        </authorList>
    </citation>
    <scope>NUCLEOTIDE SEQUENCE</scope>
    <source>
        <tissue evidence="4">Spear leaf of Hainan Tall coconut</tissue>
    </source>
</reference>
<accession>A0A8K0NBW7</accession>
<keyword evidence="1" id="KW-0106">Calcium</keyword>
<keyword evidence="2" id="KW-0472">Membrane</keyword>
<evidence type="ECO:0000256" key="1">
    <source>
        <dbReference type="ARBA" id="ARBA00022837"/>
    </source>
</evidence>
<dbReference type="InterPro" id="IPR018247">
    <property type="entry name" value="EF_Hand_1_Ca_BS"/>
</dbReference>
<dbReference type="SMART" id="SM00054">
    <property type="entry name" value="EFh"/>
    <property type="match status" value="4"/>
</dbReference>
<keyword evidence="2" id="KW-0812">Transmembrane</keyword>